<accession>A0A427A5Q5</accession>
<organism evidence="2 3">
    <name type="scientific">Ensete ventricosum</name>
    <name type="common">Abyssinian banana</name>
    <name type="synonym">Musa ensete</name>
    <dbReference type="NCBI Taxonomy" id="4639"/>
    <lineage>
        <taxon>Eukaryota</taxon>
        <taxon>Viridiplantae</taxon>
        <taxon>Streptophyta</taxon>
        <taxon>Embryophyta</taxon>
        <taxon>Tracheophyta</taxon>
        <taxon>Spermatophyta</taxon>
        <taxon>Magnoliopsida</taxon>
        <taxon>Liliopsida</taxon>
        <taxon>Zingiberales</taxon>
        <taxon>Musaceae</taxon>
        <taxon>Ensete</taxon>
    </lineage>
</organism>
<name>A0A427A5Q5_ENSVE</name>
<feature type="coiled-coil region" evidence="1">
    <location>
        <begin position="11"/>
        <end position="92"/>
    </location>
</feature>
<reference evidence="2 3" key="1">
    <citation type="journal article" date="2014" name="Agronomy (Basel)">
        <title>A Draft Genome Sequence for Ensete ventricosum, the Drought-Tolerant Tree Against Hunger.</title>
        <authorList>
            <person name="Harrison J."/>
            <person name="Moore K.A."/>
            <person name="Paszkiewicz K."/>
            <person name="Jones T."/>
            <person name="Grant M."/>
            <person name="Ambacheew D."/>
            <person name="Muzemil S."/>
            <person name="Studholme D.J."/>
        </authorList>
    </citation>
    <scope>NUCLEOTIDE SEQUENCE [LARGE SCALE GENOMIC DNA]</scope>
</reference>
<proteinExistence type="predicted"/>
<gene>
    <name evidence="2" type="ORF">B296_00001781</name>
</gene>
<sequence>MDRVYDVGRLITIMDRRAAIYQQEIEELKSRADLEAIATVEQQAVELLTMNKKLKANLDEACRRLDASNKELNETRILLTDAEKQIKDMLAQGRKTDDDLLKAVRELKASRAELPRKAMKNTRIQPDLSWDFSEPVKSLMNMGTGWLWLDYGPST</sequence>
<dbReference type="Proteomes" id="UP000287651">
    <property type="component" value="Unassembled WGS sequence"/>
</dbReference>
<evidence type="ECO:0000313" key="3">
    <source>
        <dbReference type="Proteomes" id="UP000287651"/>
    </source>
</evidence>
<comment type="caution">
    <text evidence="2">The sequence shown here is derived from an EMBL/GenBank/DDBJ whole genome shotgun (WGS) entry which is preliminary data.</text>
</comment>
<evidence type="ECO:0000256" key="1">
    <source>
        <dbReference type="SAM" id="Coils"/>
    </source>
</evidence>
<dbReference type="AlphaFoldDB" id="A0A427A5Q5"/>
<keyword evidence="1" id="KW-0175">Coiled coil</keyword>
<dbReference type="EMBL" id="AMZH03003670">
    <property type="protein sequence ID" value="RRT71570.1"/>
    <property type="molecule type" value="Genomic_DNA"/>
</dbReference>
<protein>
    <submittedName>
        <fullName evidence="2">Uncharacterized protein</fullName>
    </submittedName>
</protein>
<evidence type="ECO:0000313" key="2">
    <source>
        <dbReference type="EMBL" id="RRT71570.1"/>
    </source>
</evidence>